<dbReference type="AlphaFoldDB" id="A0A5J4NPP7"/>
<feature type="compositionally biased region" description="Polar residues" evidence="1">
    <location>
        <begin position="355"/>
        <end position="383"/>
    </location>
</feature>
<feature type="region of interest" description="Disordered" evidence="1">
    <location>
        <begin position="110"/>
        <end position="133"/>
    </location>
</feature>
<accession>A0A5J4NPP7</accession>
<sequence length="528" mass="59023">MIRRLRACWSVSVWQIVSHGCRKVDESYMEEVPLMKSTEAFITEMTSAFELFLSKFEDFGKVLEGEEIEGGTANKETFFCNQQPQISSLCYQEELKRALSKVGLSLTDYEDAENNAPNHRDTKDGSAKHDSKDLRQLIRESTSSEGKQKPTMNSVDFEEPIELNMMTGDRCNTSADAVKNDEYSYNTDGCKALAEKQIEEVAKKDEDIELCKLPQDLEEQIALEKAEIGPFTEKNFDYANCVQDCVIFISTLATGRTQFTSLAALADYDAGGANFLFSGCCSLYRRSHSQIQCTRTPERERSKSADPLLAHAKTYFNLNVETECILEPASGFLSASGLEDFSMMVQTELDEVCTPTLSSTSPKQQHETPTSQPNAQTKSTGRNTIHAKHKREPLMKQLESDVRNVGDLVSSKQKNLSNKQTKTVDQSENGRHSRLYPPNAPRGTVKHKQDNYETGVCRPVVGDGETVQTSTSNITPITHTNEFCCPNKLPVQIDHDVYAENTHPVNTQLSESTFVPKTIHGITSEHSK</sequence>
<proteinExistence type="predicted"/>
<evidence type="ECO:0000256" key="1">
    <source>
        <dbReference type="SAM" id="MobiDB-lite"/>
    </source>
</evidence>
<feature type="compositionally biased region" description="Polar residues" evidence="1">
    <location>
        <begin position="410"/>
        <end position="427"/>
    </location>
</feature>
<feature type="region of interest" description="Disordered" evidence="1">
    <location>
        <begin position="352"/>
        <end position="447"/>
    </location>
</feature>
<comment type="caution">
    <text evidence="2">The sequence shown here is derived from an EMBL/GenBank/DDBJ whole genome shotgun (WGS) entry which is preliminary data.</text>
</comment>
<organism evidence="2 3">
    <name type="scientific">Paragonimus westermani</name>
    <dbReference type="NCBI Taxonomy" id="34504"/>
    <lineage>
        <taxon>Eukaryota</taxon>
        <taxon>Metazoa</taxon>
        <taxon>Spiralia</taxon>
        <taxon>Lophotrochozoa</taxon>
        <taxon>Platyhelminthes</taxon>
        <taxon>Trematoda</taxon>
        <taxon>Digenea</taxon>
        <taxon>Plagiorchiida</taxon>
        <taxon>Troglotremata</taxon>
        <taxon>Troglotrematidae</taxon>
        <taxon>Paragonimus</taxon>
    </lineage>
</organism>
<protein>
    <submittedName>
        <fullName evidence="2">Uncharacterized protein</fullName>
    </submittedName>
</protein>
<reference evidence="2 3" key="1">
    <citation type="journal article" date="2019" name="Gigascience">
        <title>Whole-genome sequence of the oriental lung fluke Paragonimus westermani.</title>
        <authorList>
            <person name="Oey H."/>
            <person name="Zakrzewski M."/>
            <person name="Narain K."/>
            <person name="Devi K.R."/>
            <person name="Agatsuma T."/>
            <person name="Nawaratna S."/>
            <person name="Gobert G.N."/>
            <person name="Jones M.K."/>
            <person name="Ragan M.A."/>
            <person name="McManus D.P."/>
            <person name="Krause L."/>
        </authorList>
    </citation>
    <scope>NUCLEOTIDE SEQUENCE [LARGE SCALE GENOMIC DNA]</scope>
    <source>
        <strain evidence="2 3">IND2009</strain>
    </source>
</reference>
<feature type="compositionally biased region" description="Basic and acidic residues" evidence="1">
    <location>
        <begin position="118"/>
        <end position="133"/>
    </location>
</feature>
<feature type="compositionally biased region" description="Basic and acidic residues" evidence="1">
    <location>
        <begin position="392"/>
        <end position="404"/>
    </location>
</feature>
<keyword evidence="3" id="KW-1185">Reference proteome</keyword>
<dbReference type="Proteomes" id="UP000324629">
    <property type="component" value="Unassembled WGS sequence"/>
</dbReference>
<evidence type="ECO:0000313" key="3">
    <source>
        <dbReference type="Proteomes" id="UP000324629"/>
    </source>
</evidence>
<evidence type="ECO:0000313" key="2">
    <source>
        <dbReference type="EMBL" id="KAA3677553.1"/>
    </source>
</evidence>
<gene>
    <name evidence="2" type="ORF">DEA37_0012331</name>
</gene>
<name>A0A5J4NPP7_9TREM</name>
<dbReference type="EMBL" id="QNGE01001450">
    <property type="protein sequence ID" value="KAA3677553.1"/>
    <property type="molecule type" value="Genomic_DNA"/>
</dbReference>